<protein>
    <submittedName>
        <fullName evidence="1">Cytochrome P450</fullName>
    </submittedName>
</protein>
<evidence type="ECO:0000313" key="2">
    <source>
        <dbReference type="Proteomes" id="UP000814140"/>
    </source>
</evidence>
<sequence>MFSESRDFSLLSAIGLTTLVIASLGICLALFSLARHRAKQMVLWDIPGPPCPSFLTGNVVQLFDPVSGFKFREHIWETYGSVSRFQGPLGDQTLLISDPTALTSILVKDRDAFEKPEWYLEAFRRVLGPGLLPSTGALHRKQRRQLGPVFSVQRLKSMVPLLHKITNQLKDVLQAKMVQGQQEVEVVDWFGRVAIETISQCGLGCSFGSFEPDAQRNELKIAIKEFMPVLGKLQIFLPLFPLICNWPAKLLRFGAACLPLPDLHYIIKLSDTIYGCVERLFETKKELLARGDAELANQISEGRDVISVLMLDNADSPDDCKMEDVEIMAQMTTMLAAGTDTTSVILSRLAQLLSQHEDVQERLRKELNTAAAFGGEELGYDELMGLPYLDAICRETLRLCVQFTMDDNRCLVDTVVSLSHPLRGATPPQSSIIVPRGTTVIIDMLGSNCDQNVWGADAYVWKPERWLSPLPESVADAHIPGVYSNLMSFLAGNRSCLGFKLAELEMKVVLFQLVRSFRFLPSKAEITWRLGRVTGPFVKGSTTTSTLPLVLERV</sequence>
<proteinExistence type="predicted"/>
<reference evidence="1" key="2">
    <citation type="journal article" date="2022" name="New Phytol.">
        <title>Evolutionary transition to the ectomycorrhizal habit in the genomes of a hyperdiverse lineage of mushroom-forming fungi.</title>
        <authorList>
            <person name="Looney B."/>
            <person name="Miyauchi S."/>
            <person name="Morin E."/>
            <person name="Drula E."/>
            <person name="Courty P.E."/>
            <person name="Kohler A."/>
            <person name="Kuo A."/>
            <person name="LaButti K."/>
            <person name="Pangilinan J."/>
            <person name="Lipzen A."/>
            <person name="Riley R."/>
            <person name="Andreopoulos W."/>
            <person name="He G."/>
            <person name="Johnson J."/>
            <person name="Nolan M."/>
            <person name="Tritt A."/>
            <person name="Barry K.W."/>
            <person name="Grigoriev I.V."/>
            <person name="Nagy L.G."/>
            <person name="Hibbett D."/>
            <person name="Henrissat B."/>
            <person name="Matheny P.B."/>
            <person name="Labbe J."/>
            <person name="Martin F.M."/>
        </authorList>
    </citation>
    <scope>NUCLEOTIDE SEQUENCE</scope>
    <source>
        <strain evidence="1">HHB10654</strain>
    </source>
</reference>
<reference evidence="1" key="1">
    <citation type="submission" date="2021-03" db="EMBL/GenBank/DDBJ databases">
        <authorList>
            <consortium name="DOE Joint Genome Institute"/>
            <person name="Ahrendt S."/>
            <person name="Looney B.P."/>
            <person name="Miyauchi S."/>
            <person name="Morin E."/>
            <person name="Drula E."/>
            <person name="Courty P.E."/>
            <person name="Chicoki N."/>
            <person name="Fauchery L."/>
            <person name="Kohler A."/>
            <person name="Kuo A."/>
            <person name="Labutti K."/>
            <person name="Pangilinan J."/>
            <person name="Lipzen A."/>
            <person name="Riley R."/>
            <person name="Andreopoulos W."/>
            <person name="He G."/>
            <person name="Johnson J."/>
            <person name="Barry K.W."/>
            <person name="Grigoriev I.V."/>
            <person name="Nagy L."/>
            <person name="Hibbett D."/>
            <person name="Henrissat B."/>
            <person name="Matheny P.B."/>
            <person name="Labbe J."/>
            <person name="Martin F."/>
        </authorList>
    </citation>
    <scope>NUCLEOTIDE SEQUENCE</scope>
    <source>
        <strain evidence="1">HHB10654</strain>
    </source>
</reference>
<evidence type="ECO:0000313" key="1">
    <source>
        <dbReference type="EMBL" id="KAI0068709.1"/>
    </source>
</evidence>
<name>A0ACB8TJU4_9AGAM</name>
<gene>
    <name evidence="1" type="ORF">BV25DRAFT_1791424</name>
</gene>
<accession>A0ACB8TJU4</accession>
<keyword evidence="2" id="KW-1185">Reference proteome</keyword>
<organism evidence="1 2">
    <name type="scientific">Artomyces pyxidatus</name>
    <dbReference type="NCBI Taxonomy" id="48021"/>
    <lineage>
        <taxon>Eukaryota</taxon>
        <taxon>Fungi</taxon>
        <taxon>Dikarya</taxon>
        <taxon>Basidiomycota</taxon>
        <taxon>Agaricomycotina</taxon>
        <taxon>Agaricomycetes</taxon>
        <taxon>Russulales</taxon>
        <taxon>Auriscalpiaceae</taxon>
        <taxon>Artomyces</taxon>
    </lineage>
</organism>
<dbReference type="Proteomes" id="UP000814140">
    <property type="component" value="Unassembled WGS sequence"/>
</dbReference>
<dbReference type="EMBL" id="MU277187">
    <property type="protein sequence ID" value="KAI0068709.1"/>
    <property type="molecule type" value="Genomic_DNA"/>
</dbReference>
<comment type="caution">
    <text evidence="1">The sequence shown here is derived from an EMBL/GenBank/DDBJ whole genome shotgun (WGS) entry which is preliminary data.</text>
</comment>